<dbReference type="InterPro" id="IPR044000">
    <property type="entry name" value="Phage_tube_2"/>
</dbReference>
<accession>A0A1G9MU03</accession>
<reference evidence="1 2" key="1">
    <citation type="submission" date="2016-10" db="EMBL/GenBank/DDBJ databases">
        <authorList>
            <person name="de Groot N.N."/>
        </authorList>
    </citation>
    <scope>NUCLEOTIDE SEQUENCE [LARGE SCALE GENOMIC DNA]</scope>
    <source>
        <strain evidence="1 2">DSM 14789</strain>
    </source>
</reference>
<sequence length="318" mass="34379">MAIKWRKRLAVVKLETAYGVPSADMTGATILEVVMLDGGAPYAGNTVERERMRNGLGGFEQVNTGPNVTRTIRVPFAGSGAAGDVPSYSPLLRACGMSETIDITTPGEESVTYQPVSDNYESLEIWWIEDGQMQHISGARGTFTLSADAAALPYLEFNFTGLYKRPEIEGDASVATRGVQAKEVPINKQNTIAAIDTHNACMSSLSLDVGNTVEYRNLVNCESVHITDRRVTGSTNIEAPDLATKDYFAAVESHAGQTLVPVTLTHGQTAGNIIELKGQNVQLATISPTDNQGLMHYGIDLRFLPNDSDDDDFTLTFK</sequence>
<dbReference type="OrthoDB" id="6147138at2"/>
<dbReference type="STRING" id="119000.SAMN05661010_02518"/>
<evidence type="ECO:0000313" key="2">
    <source>
        <dbReference type="Proteomes" id="UP000198654"/>
    </source>
</evidence>
<dbReference type="Pfam" id="PF18906">
    <property type="entry name" value="Phage_tube_2"/>
    <property type="match status" value="1"/>
</dbReference>
<gene>
    <name evidence="1" type="ORF">SAMN05661010_02518</name>
</gene>
<organism evidence="1 2">
    <name type="scientific">Modicisalibacter muralis</name>
    <dbReference type="NCBI Taxonomy" id="119000"/>
    <lineage>
        <taxon>Bacteria</taxon>
        <taxon>Pseudomonadati</taxon>
        <taxon>Pseudomonadota</taxon>
        <taxon>Gammaproteobacteria</taxon>
        <taxon>Oceanospirillales</taxon>
        <taxon>Halomonadaceae</taxon>
        <taxon>Modicisalibacter</taxon>
    </lineage>
</organism>
<keyword evidence="2" id="KW-1185">Reference proteome</keyword>
<evidence type="ECO:0000313" key="1">
    <source>
        <dbReference type="EMBL" id="SDL77699.1"/>
    </source>
</evidence>
<name>A0A1G9MU03_9GAMM</name>
<evidence type="ECO:0008006" key="3">
    <source>
        <dbReference type="Google" id="ProtNLM"/>
    </source>
</evidence>
<dbReference type="EMBL" id="FNGI01000007">
    <property type="protein sequence ID" value="SDL77699.1"/>
    <property type="molecule type" value="Genomic_DNA"/>
</dbReference>
<dbReference type="RefSeq" id="WP_089729080.1">
    <property type="nucleotide sequence ID" value="NZ_FNGI01000007.1"/>
</dbReference>
<dbReference type="Proteomes" id="UP000198654">
    <property type="component" value="Unassembled WGS sequence"/>
</dbReference>
<dbReference type="AlphaFoldDB" id="A0A1G9MU03"/>
<protein>
    <recommendedName>
        <fullName evidence="3">Phage tail tube protein</fullName>
    </recommendedName>
</protein>
<proteinExistence type="predicted"/>